<organism evidence="2">
    <name type="scientific">viral metagenome</name>
    <dbReference type="NCBI Taxonomy" id="1070528"/>
    <lineage>
        <taxon>unclassified sequences</taxon>
        <taxon>metagenomes</taxon>
        <taxon>organismal metagenomes</taxon>
    </lineage>
</organism>
<evidence type="ECO:0000313" key="3">
    <source>
        <dbReference type="EMBL" id="QJH94224.1"/>
    </source>
</evidence>
<keyword evidence="1" id="KW-0812">Transmembrane</keyword>
<feature type="transmembrane region" description="Helical" evidence="1">
    <location>
        <begin position="12"/>
        <end position="31"/>
    </location>
</feature>
<accession>A0A6H1ZAF0</accession>
<keyword evidence="1" id="KW-1133">Transmembrane helix</keyword>
<reference evidence="2" key="1">
    <citation type="submission" date="2020-03" db="EMBL/GenBank/DDBJ databases">
        <title>The deep terrestrial virosphere.</title>
        <authorList>
            <person name="Holmfeldt K."/>
            <person name="Nilsson E."/>
            <person name="Simone D."/>
            <person name="Lopez-Fernandez M."/>
            <person name="Wu X."/>
            <person name="de Brujin I."/>
            <person name="Lundin D."/>
            <person name="Andersson A."/>
            <person name="Bertilsson S."/>
            <person name="Dopson M."/>
        </authorList>
    </citation>
    <scope>NUCLEOTIDE SEQUENCE</scope>
    <source>
        <strain evidence="2">TM448A00111</strain>
        <strain evidence="3">TM448B00196</strain>
    </source>
</reference>
<dbReference type="EMBL" id="MT143977">
    <property type="protein sequence ID" value="QJA44508.1"/>
    <property type="molecule type" value="Genomic_DNA"/>
</dbReference>
<gene>
    <name evidence="2" type="ORF">TM448A00111_0011</name>
    <name evidence="3" type="ORF">TM448B00196_0011</name>
</gene>
<keyword evidence="1" id="KW-0472">Membrane</keyword>
<evidence type="ECO:0000256" key="1">
    <source>
        <dbReference type="SAM" id="Phobius"/>
    </source>
</evidence>
<dbReference type="AlphaFoldDB" id="A0A6H1ZAF0"/>
<evidence type="ECO:0000313" key="2">
    <source>
        <dbReference type="EMBL" id="QJA44508.1"/>
    </source>
</evidence>
<name>A0A6H1ZAF0_9ZZZZ</name>
<sequence>MPRVPDIAVFVIYFLLAATSLWQAGCFAVLWGRAGGRTKRFMLCLIAYAVTWAVDDVFWLFVSKAYVHVPIPSIAEWLIVNNAWVLTKGAVLIASVATLIFWYLPVNKSKRSLK</sequence>
<proteinExistence type="predicted"/>
<protein>
    <submittedName>
        <fullName evidence="2">Uncharacterized protein</fullName>
    </submittedName>
</protein>
<feature type="transmembrane region" description="Helical" evidence="1">
    <location>
        <begin position="82"/>
        <end position="104"/>
    </location>
</feature>
<feature type="transmembrane region" description="Helical" evidence="1">
    <location>
        <begin position="43"/>
        <end position="62"/>
    </location>
</feature>
<dbReference type="EMBL" id="MT144598">
    <property type="protein sequence ID" value="QJH94224.1"/>
    <property type="molecule type" value="Genomic_DNA"/>
</dbReference>